<evidence type="ECO:0000313" key="1">
    <source>
        <dbReference type="EMBL" id="KAF0934842.1"/>
    </source>
</evidence>
<dbReference type="AlphaFoldDB" id="A0A6G1FDG3"/>
<evidence type="ECO:0000313" key="2">
    <source>
        <dbReference type="Proteomes" id="UP000479710"/>
    </source>
</evidence>
<sequence>MVQRGFAIESQDDVWGSGSMTTIRRQEIGGGARGGRNVDLAVGVRWLRLKGREKERGSLPLTSSKNRSKTTRWCLVVDVQLRCLGGERRKD</sequence>
<accession>A0A6G1FDG3</accession>
<reference evidence="1 2" key="1">
    <citation type="submission" date="2019-11" db="EMBL/GenBank/DDBJ databases">
        <title>Whole genome sequence of Oryza granulata.</title>
        <authorList>
            <person name="Li W."/>
        </authorList>
    </citation>
    <scope>NUCLEOTIDE SEQUENCE [LARGE SCALE GENOMIC DNA]</scope>
    <source>
        <strain evidence="2">cv. Menghai</strain>
        <tissue evidence="1">Leaf</tissue>
    </source>
</reference>
<name>A0A6G1FDG3_9ORYZ</name>
<gene>
    <name evidence="1" type="ORF">E2562_028846</name>
</gene>
<protein>
    <submittedName>
        <fullName evidence="1">Uncharacterized protein</fullName>
    </submittedName>
</protein>
<dbReference type="EMBL" id="SPHZ02000001">
    <property type="protein sequence ID" value="KAF0934842.1"/>
    <property type="molecule type" value="Genomic_DNA"/>
</dbReference>
<dbReference type="Proteomes" id="UP000479710">
    <property type="component" value="Unassembled WGS sequence"/>
</dbReference>
<keyword evidence="2" id="KW-1185">Reference proteome</keyword>
<organism evidence="1 2">
    <name type="scientific">Oryza meyeriana var. granulata</name>
    <dbReference type="NCBI Taxonomy" id="110450"/>
    <lineage>
        <taxon>Eukaryota</taxon>
        <taxon>Viridiplantae</taxon>
        <taxon>Streptophyta</taxon>
        <taxon>Embryophyta</taxon>
        <taxon>Tracheophyta</taxon>
        <taxon>Spermatophyta</taxon>
        <taxon>Magnoliopsida</taxon>
        <taxon>Liliopsida</taxon>
        <taxon>Poales</taxon>
        <taxon>Poaceae</taxon>
        <taxon>BOP clade</taxon>
        <taxon>Oryzoideae</taxon>
        <taxon>Oryzeae</taxon>
        <taxon>Oryzinae</taxon>
        <taxon>Oryza</taxon>
        <taxon>Oryza meyeriana</taxon>
    </lineage>
</organism>
<proteinExistence type="predicted"/>
<comment type="caution">
    <text evidence="1">The sequence shown here is derived from an EMBL/GenBank/DDBJ whole genome shotgun (WGS) entry which is preliminary data.</text>
</comment>